<dbReference type="PANTHER" id="PTHR30572:SF4">
    <property type="entry name" value="ABC TRANSPORTER PERMEASE YTRF"/>
    <property type="match status" value="1"/>
</dbReference>
<name>A0A8I2KNE4_9GAMM</name>
<dbReference type="EMBL" id="CP137579">
    <property type="protein sequence ID" value="WOX30923.1"/>
    <property type="molecule type" value="Genomic_DNA"/>
</dbReference>
<sequence length="400" mass="44179">MNLKHILKMIKFHKFFALVIILQVTLSMSVVSNSFFLGLKVYKEWSLAEGIVPEELITISAKTYQPGANFQSLLTEDLDELSKIKGVKGVTPINLTPIAAGWPNTIYDSEGENKTSLQTHIFNVDSNGLNVLGLKLIEGRNFNSIDVKYSDGSEQPNVVMLSEAMAEELFSDSDAIGKTIWLAEDSSPVEVIGIYSNFISSQFLAAKGMPYRSILQPKVVWHRENAQSYIIRVEPGTAGSVKNAISDHYAQIVGRTGGRPDSLADVKWQVFFERVGTFLMYMTISALLLIITFCGLIGLINFIVSTRKGQIATRRALGAKVSRIIWEFITENMVITVVGILFGLLFTVVISSMFREFNGLVAADLVYALVVAVVICLLNAIAVTISVRKTVKRQPSELLI</sequence>
<evidence type="ECO:0000256" key="2">
    <source>
        <dbReference type="ARBA" id="ARBA00022475"/>
    </source>
</evidence>
<feature type="transmembrane region" description="Helical" evidence="7">
    <location>
        <begin position="325"/>
        <end position="354"/>
    </location>
</feature>
<dbReference type="AlphaFoldDB" id="A0A8I2KNE4"/>
<evidence type="ECO:0000256" key="4">
    <source>
        <dbReference type="ARBA" id="ARBA00022989"/>
    </source>
</evidence>
<keyword evidence="2" id="KW-1003">Cell membrane</keyword>
<dbReference type="InterPro" id="IPR050250">
    <property type="entry name" value="Macrolide_Exporter_MacB"/>
</dbReference>
<evidence type="ECO:0000256" key="5">
    <source>
        <dbReference type="ARBA" id="ARBA00023136"/>
    </source>
</evidence>
<dbReference type="InterPro" id="IPR025857">
    <property type="entry name" value="MacB_PCD"/>
</dbReference>
<evidence type="ECO:0000259" key="8">
    <source>
        <dbReference type="Pfam" id="PF02687"/>
    </source>
</evidence>
<protein>
    <submittedName>
        <fullName evidence="11">ABC transporter permease</fullName>
    </submittedName>
    <submittedName>
        <fullName evidence="10">FtsX-like permease family protein</fullName>
    </submittedName>
</protein>
<comment type="similarity">
    <text evidence="6">Belongs to the ABC-4 integral membrane protein family.</text>
</comment>
<feature type="domain" description="ABC3 transporter permease C-terminal" evidence="8">
    <location>
        <begin position="283"/>
        <end position="390"/>
    </location>
</feature>
<dbReference type="GO" id="GO:0022857">
    <property type="term" value="F:transmembrane transporter activity"/>
    <property type="evidence" value="ECO:0007669"/>
    <property type="project" value="TreeGrafter"/>
</dbReference>
<evidence type="ECO:0000256" key="7">
    <source>
        <dbReference type="SAM" id="Phobius"/>
    </source>
</evidence>
<dbReference type="GO" id="GO:0005886">
    <property type="term" value="C:plasma membrane"/>
    <property type="evidence" value="ECO:0007669"/>
    <property type="project" value="UniProtKB-SubCell"/>
</dbReference>
<keyword evidence="5 7" id="KW-0472">Membrane</keyword>
<evidence type="ECO:0000313" key="12">
    <source>
        <dbReference type="Proteomes" id="UP000646877"/>
    </source>
</evidence>
<accession>A0A8I2KNE4</accession>
<gene>
    <name evidence="10" type="ORF">F9Y85_24115</name>
    <name evidence="11" type="ORF">R5H13_23910</name>
</gene>
<dbReference type="Pfam" id="PF12704">
    <property type="entry name" value="MacB_PCD"/>
    <property type="match status" value="1"/>
</dbReference>
<feature type="transmembrane region" description="Helical" evidence="7">
    <location>
        <begin position="366"/>
        <end position="387"/>
    </location>
</feature>
<evidence type="ECO:0000256" key="3">
    <source>
        <dbReference type="ARBA" id="ARBA00022692"/>
    </source>
</evidence>
<evidence type="ECO:0000313" key="11">
    <source>
        <dbReference type="EMBL" id="WOX30923.1"/>
    </source>
</evidence>
<comment type="subcellular location">
    <subcellularLocation>
        <location evidence="1">Cell membrane</location>
        <topology evidence="1">Multi-pass membrane protein</topology>
    </subcellularLocation>
</comment>
<keyword evidence="4 7" id="KW-1133">Transmembrane helix</keyword>
<dbReference type="Proteomes" id="UP001304419">
    <property type="component" value="Chromosome 2"/>
</dbReference>
<dbReference type="EMBL" id="WEIA01000030">
    <property type="protein sequence ID" value="NLR24335.1"/>
    <property type="molecule type" value="Genomic_DNA"/>
</dbReference>
<dbReference type="InterPro" id="IPR003838">
    <property type="entry name" value="ABC3_permease_C"/>
</dbReference>
<reference evidence="10" key="1">
    <citation type="submission" date="2019-10" db="EMBL/GenBank/DDBJ databases">
        <authorList>
            <person name="Paulsen S."/>
        </authorList>
    </citation>
    <scope>NUCLEOTIDE SEQUENCE</scope>
    <source>
        <strain evidence="10">LMG 19692</strain>
    </source>
</reference>
<evidence type="ECO:0000256" key="1">
    <source>
        <dbReference type="ARBA" id="ARBA00004651"/>
    </source>
</evidence>
<dbReference type="Pfam" id="PF02687">
    <property type="entry name" value="FtsX"/>
    <property type="match status" value="1"/>
</dbReference>
<evidence type="ECO:0000259" key="9">
    <source>
        <dbReference type="Pfam" id="PF12704"/>
    </source>
</evidence>
<feature type="transmembrane region" description="Helical" evidence="7">
    <location>
        <begin position="278"/>
        <end position="304"/>
    </location>
</feature>
<proteinExistence type="inferred from homology"/>
<dbReference type="PANTHER" id="PTHR30572">
    <property type="entry name" value="MEMBRANE COMPONENT OF TRANSPORTER-RELATED"/>
    <property type="match status" value="1"/>
</dbReference>
<organism evidence="10 12">
    <name type="scientific">Pseudoalteromonas maricaloris</name>
    <dbReference type="NCBI Taxonomy" id="184924"/>
    <lineage>
        <taxon>Bacteria</taxon>
        <taxon>Pseudomonadati</taxon>
        <taxon>Pseudomonadota</taxon>
        <taxon>Gammaproteobacteria</taxon>
        <taxon>Alteromonadales</taxon>
        <taxon>Pseudoalteromonadaceae</taxon>
        <taxon>Pseudoalteromonas</taxon>
    </lineage>
</organism>
<keyword evidence="3 7" id="KW-0812">Transmembrane</keyword>
<reference evidence="11 13" key="2">
    <citation type="submission" date="2023-10" db="EMBL/GenBank/DDBJ databases">
        <title>To unveil natural product biosynthetic capacity in Pseudoalteromonas.</title>
        <authorList>
            <person name="Wang J."/>
        </authorList>
    </citation>
    <scope>NUCLEOTIDE SEQUENCE [LARGE SCALE GENOMIC DNA]</scope>
    <source>
        <strain evidence="11 13">DSM 15914</strain>
    </source>
</reference>
<dbReference type="RefSeq" id="WP_130127695.1">
    <property type="nucleotide sequence ID" value="NZ_CBCSDF010000033.1"/>
</dbReference>
<dbReference type="Proteomes" id="UP000646877">
    <property type="component" value="Unassembled WGS sequence"/>
</dbReference>
<evidence type="ECO:0000313" key="13">
    <source>
        <dbReference type="Proteomes" id="UP001304419"/>
    </source>
</evidence>
<evidence type="ECO:0000313" key="10">
    <source>
        <dbReference type="EMBL" id="NLR24335.1"/>
    </source>
</evidence>
<evidence type="ECO:0000256" key="6">
    <source>
        <dbReference type="ARBA" id="ARBA00038076"/>
    </source>
</evidence>
<feature type="domain" description="MacB-like periplasmic core" evidence="9">
    <location>
        <begin position="54"/>
        <end position="245"/>
    </location>
</feature>
<keyword evidence="13" id="KW-1185">Reference proteome</keyword>